<feature type="non-terminal residue" evidence="1">
    <location>
        <position position="103"/>
    </location>
</feature>
<dbReference type="AlphaFoldDB" id="A0A382K106"/>
<gene>
    <name evidence="1" type="ORF">METZ01_LOCUS269641</name>
</gene>
<evidence type="ECO:0008006" key="2">
    <source>
        <dbReference type="Google" id="ProtNLM"/>
    </source>
</evidence>
<reference evidence="1" key="1">
    <citation type="submission" date="2018-05" db="EMBL/GenBank/DDBJ databases">
        <authorList>
            <person name="Lanie J.A."/>
            <person name="Ng W.-L."/>
            <person name="Kazmierczak K.M."/>
            <person name="Andrzejewski T.M."/>
            <person name="Davidsen T.M."/>
            <person name="Wayne K.J."/>
            <person name="Tettelin H."/>
            <person name="Glass J.I."/>
            <person name="Rusch D."/>
            <person name="Podicherti R."/>
            <person name="Tsui H.-C.T."/>
            <person name="Winkler M.E."/>
        </authorList>
    </citation>
    <scope>NUCLEOTIDE SEQUENCE</scope>
</reference>
<accession>A0A382K106</accession>
<proteinExistence type="predicted"/>
<dbReference type="SUPFAM" id="SSF56219">
    <property type="entry name" value="DNase I-like"/>
    <property type="match status" value="1"/>
</dbReference>
<dbReference type="PROSITE" id="PS51318">
    <property type="entry name" value="TAT"/>
    <property type="match status" value="1"/>
</dbReference>
<evidence type="ECO:0000313" key="1">
    <source>
        <dbReference type="EMBL" id="SVC16787.1"/>
    </source>
</evidence>
<dbReference type="InterPro" id="IPR036691">
    <property type="entry name" value="Endo/exonu/phosph_ase_sf"/>
</dbReference>
<dbReference type="EMBL" id="UINC01077043">
    <property type="protein sequence ID" value="SVC16787.1"/>
    <property type="molecule type" value="Genomic_DNA"/>
</dbReference>
<organism evidence="1">
    <name type="scientific">marine metagenome</name>
    <dbReference type="NCBI Taxonomy" id="408172"/>
    <lineage>
        <taxon>unclassified sequences</taxon>
        <taxon>metagenomes</taxon>
        <taxon>ecological metagenomes</taxon>
    </lineage>
</organism>
<protein>
    <recommendedName>
        <fullName evidence="2">Endonuclease/exonuclease/phosphatase domain-containing protein</fullName>
    </recommendedName>
</protein>
<sequence length="103" mass="11262">MNQRIILNRREFAAAGAAGVGALLLPRGLSAAKPGNKLKLLSYNVWYGFTKKPDRKAGYLSFVKEQAPDIVSLQELNTYTPAKLAADAKAWSHPHTVLLKEKG</sequence>
<name>A0A382K106_9ZZZZ</name>
<dbReference type="Gene3D" id="3.60.10.10">
    <property type="entry name" value="Endonuclease/exonuclease/phosphatase"/>
    <property type="match status" value="1"/>
</dbReference>
<dbReference type="InterPro" id="IPR006311">
    <property type="entry name" value="TAT_signal"/>
</dbReference>